<evidence type="ECO:0000256" key="3">
    <source>
        <dbReference type="SAM" id="MobiDB-lite"/>
    </source>
</evidence>
<evidence type="ECO:0000256" key="1">
    <source>
        <dbReference type="ARBA" id="ARBA00023054"/>
    </source>
</evidence>
<feature type="coiled-coil region" evidence="2">
    <location>
        <begin position="600"/>
        <end position="627"/>
    </location>
</feature>
<comment type="caution">
    <text evidence="5">The sequence shown here is derived from an EMBL/GenBank/DDBJ whole genome shotgun (WGS) entry which is preliminary data.</text>
</comment>
<dbReference type="AlphaFoldDB" id="A0A8S1D9L2"/>
<protein>
    <recommendedName>
        <fullName evidence="4">Golgin subfamily A conserved domain-containing protein</fullName>
    </recommendedName>
</protein>
<sequence length="761" mass="86702">MADTNKAEKLAAARKKLKEFQQRNRQSPVAAPKDRVDVSTPASVTSQTSSIDLKAAGTLQHEAICLDEQPSISYEYNPQAQSLDYSNQYYSADFSHEQPPGSTPYYYNGAANSIPENVMVDNHRRYSTNSNGGPSADNSSLIIQLAERDNTIASLQYQLQSLSVATNSKDVEVQNAVREAEVKWFQKVAELEGQLKTHAQTVNILVAEKSEYQASLAKANELLKLKADEWEETQQQLRSFQQKLNESESALASIRDENSSKGLEISDKQKRYDELATELRRVEGERDEHKHQNNQLQQRINVTIQQVAMLQAELQEKQSQLTSTQVRLKQLGGSLKDSDDTSIVDELKAERERSASLEKIIAGMKSDLAEKEQASQQYQQFVHQLNQQLSNLATKVQDSTRENEKLKEQNTQMVEHVSSLETRLNKLNQFNSHTPQPVDNQELVKLKEELRTALEEKYALKQKLDSQEIERSSYEESILRYQETIRRLEEERPDERKLLAAMESDRVAAQRATAQNSKLKDQLLEMEQVKAQMIEQMHTLEARARQAQSLQECLIDAQNEIKNLNNRLNQKPEDPQVNGNTSEIEESLSPEATKKLEIRFTELMRKLADTADEKQKLEHLVMQLQGETETIGEYVALYQQQRCLLRERAAEKDREIARMGDDRAELVQELKKVGHLVLQLVNDQRDNNSVPSSEPKDYETVAFAIADQVSALLNRMEESSQETRKLTDEELLALHSKRNVQAHDQETLLPCPCCSGQLEVV</sequence>
<dbReference type="Proteomes" id="UP000494165">
    <property type="component" value="Unassembled WGS sequence"/>
</dbReference>
<keyword evidence="6" id="KW-1185">Reference proteome</keyword>
<dbReference type="PANTHER" id="PTHR10881">
    <property type="entry name" value="GOLGIN SUBFAMILY A MEMBER-RELATED"/>
    <property type="match status" value="1"/>
</dbReference>
<dbReference type="Pfam" id="PF15070">
    <property type="entry name" value="GOLGA2L5"/>
    <property type="match status" value="1"/>
</dbReference>
<dbReference type="GO" id="GO:0000137">
    <property type="term" value="C:Golgi cis cisterna"/>
    <property type="evidence" value="ECO:0007669"/>
    <property type="project" value="TreeGrafter"/>
</dbReference>
<dbReference type="GO" id="GO:0007030">
    <property type="term" value="P:Golgi organization"/>
    <property type="evidence" value="ECO:0007669"/>
    <property type="project" value="TreeGrafter"/>
</dbReference>
<evidence type="ECO:0000256" key="2">
    <source>
        <dbReference type="SAM" id="Coils"/>
    </source>
</evidence>
<accession>A0A8S1D9L2</accession>
<dbReference type="OrthoDB" id="5978643at2759"/>
<dbReference type="InterPro" id="IPR024858">
    <property type="entry name" value="GOLGA"/>
</dbReference>
<feature type="region of interest" description="Disordered" evidence="3">
    <location>
        <begin position="568"/>
        <end position="587"/>
    </location>
</feature>
<dbReference type="GO" id="GO:0005801">
    <property type="term" value="C:cis-Golgi network"/>
    <property type="evidence" value="ECO:0007669"/>
    <property type="project" value="TreeGrafter"/>
</dbReference>
<gene>
    <name evidence="5" type="ORF">CLODIP_2_CD09418</name>
</gene>
<feature type="compositionally biased region" description="Basic and acidic residues" evidence="3">
    <location>
        <begin position="1"/>
        <end position="11"/>
    </location>
</feature>
<evidence type="ECO:0000313" key="6">
    <source>
        <dbReference type="Proteomes" id="UP000494165"/>
    </source>
</evidence>
<organism evidence="5 6">
    <name type="scientific">Cloeon dipterum</name>
    <dbReference type="NCBI Taxonomy" id="197152"/>
    <lineage>
        <taxon>Eukaryota</taxon>
        <taxon>Metazoa</taxon>
        <taxon>Ecdysozoa</taxon>
        <taxon>Arthropoda</taxon>
        <taxon>Hexapoda</taxon>
        <taxon>Insecta</taxon>
        <taxon>Pterygota</taxon>
        <taxon>Palaeoptera</taxon>
        <taxon>Ephemeroptera</taxon>
        <taxon>Pisciforma</taxon>
        <taxon>Baetidae</taxon>
        <taxon>Cloeon</taxon>
    </lineage>
</organism>
<dbReference type="InterPro" id="IPR043976">
    <property type="entry name" value="GOLGA_cons_dom"/>
</dbReference>
<feature type="domain" description="Golgin subfamily A conserved" evidence="4">
    <location>
        <begin position="528"/>
        <end position="686"/>
    </location>
</feature>
<feature type="region of interest" description="Disordered" evidence="3">
    <location>
        <begin position="1"/>
        <end position="47"/>
    </location>
</feature>
<dbReference type="PANTHER" id="PTHR10881:SF46">
    <property type="entry name" value="GOLGIN SUBFAMILY A MEMBER 2"/>
    <property type="match status" value="1"/>
</dbReference>
<dbReference type="EMBL" id="CADEPI010000157">
    <property type="protein sequence ID" value="CAB3378097.1"/>
    <property type="molecule type" value="Genomic_DNA"/>
</dbReference>
<dbReference type="GO" id="GO:0032580">
    <property type="term" value="C:Golgi cisterna membrane"/>
    <property type="evidence" value="ECO:0007669"/>
    <property type="project" value="TreeGrafter"/>
</dbReference>
<feature type="coiled-coil region" evidence="2">
    <location>
        <begin position="230"/>
        <end position="327"/>
    </location>
</feature>
<evidence type="ECO:0000259" key="4">
    <source>
        <dbReference type="Pfam" id="PF15070"/>
    </source>
</evidence>
<reference evidence="5 6" key="1">
    <citation type="submission" date="2020-04" db="EMBL/GenBank/DDBJ databases">
        <authorList>
            <person name="Alioto T."/>
            <person name="Alioto T."/>
            <person name="Gomez Garrido J."/>
        </authorList>
    </citation>
    <scope>NUCLEOTIDE SEQUENCE [LARGE SCALE GENOMIC DNA]</scope>
</reference>
<proteinExistence type="predicted"/>
<evidence type="ECO:0000313" key="5">
    <source>
        <dbReference type="EMBL" id="CAB3378097.1"/>
    </source>
</evidence>
<keyword evidence="1 2" id="KW-0175">Coiled coil</keyword>
<name>A0A8S1D9L2_9INSE</name>